<gene>
    <name evidence="7" type="ORF">MFIFM68171_00613</name>
</gene>
<comment type="similarity">
    <text evidence="1">Belongs to the paxM FAD-dependent monooxygenase family.</text>
</comment>
<evidence type="ECO:0000313" key="8">
    <source>
        <dbReference type="Proteomes" id="UP001628179"/>
    </source>
</evidence>
<evidence type="ECO:0000256" key="3">
    <source>
        <dbReference type="ARBA" id="ARBA00022827"/>
    </source>
</evidence>
<keyword evidence="3" id="KW-0274">FAD</keyword>
<protein>
    <submittedName>
        <fullName evidence="7">FAD/NAD(P)-binding domain-containing protein</fullName>
    </submittedName>
</protein>
<keyword evidence="4" id="KW-0560">Oxidoreductase</keyword>
<feature type="domain" description="FAD-binding" evidence="6">
    <location>
        <begin position="26"/>
        <end position="380"/>
    </location>
</feature>
<sequence length="420" mass="46474">MEGQDISRDYGERNANTPSSTSPLRIVIIGAGIGGMAAAVGLRRNGHIVHLYEKSSFAHEFGAAAHMCPNASGILRAWGIFAETFGATPMSRLIEYAKDGELQTDRDLTSENKRWRHPWHLVYRVALHETLKEIATSEEGPGIPARLFTSSRAVAVDPEQGTVTLEDGARVAADVVIGADGIYSTTRKYIQDVKLLSSGKAAFRFMIPRSIAEADDTAAPLVKPLNALTLWYGDDRRVVMYLCQNNQLLNIICIHPEAESHAVQSDEWDKQASLDQVLKVYEDFDPRLKALFMKADPSTIKVWQLLDVEKLPNWATGKLALIGDAAHPFTPYQGQGAAQAIEDAAALSIVLPRSITPEEVPARLKLYESIRYERAHTIQHFSRLAGRDWIDGKPQVDTTEFQTYNFSHDEIAHASAALKE</sequence>
<keyword evidence="8" id="KW-1185">Reference proteome</keyword>
<evidence type="ECO:0000256" key="4">
    <source>
        <dbReference type="ARBA" id="ARBA00023002"/>
    </source>
</evidence>
<dbReference type="Pfam" id="PF01494">
    <property type="entry name" value="FAD_binding_3"/>
    <property type="match status" value="1"/>
</dbReference>
<evidence type="ECO:0000256" key="2">
    <source>
        <dbReference type="ARBA" id="ARBA00022630"/>
    </source>
</evidence>
<accession>A0ABQ0FY23</accession>
<dbReference type="PRINTS" id="PR00420">
    <property type="entry name" value="RNGMNOXGNASE"/>
</dbReference>
<dbReference type="Gene3D" id="3.50.50.60">
    <property type="entry name" value="FAD/NAD(P)-binding domain"/>
    <property type="match status" value="1"/>
</dbReference>
<keyword evidence="2" id="KW-0285">Flavoprotein</keyword>
<evidence type="ECO:0000256" key="1">
    <source>
        <dbReference type="ARBA" id="ARBA00007992"/>
    </source>
</evidence>
<dbReference type="SUPFAM" id="SSF51905">
    <property type="entry name" value="FAD/NAD(P)-binding domain"/>
    <property type="match status" value="1"/>
</dbReference>
<dbReference type="RefSeq" id="XP_070912136.1">
    <property type="nucleotide sequence ID" value="XM_071056035.1"/>
</dbReference>
<evidence type="ECO:0000256" key="5">
    <source>
        <dbReference type="ARBA" id="ARBA00023033"/>
    </source>
</evidence>
<dbReference type="Proteomes" id="UP001628179">
    <property type="component" value="Unassembled WGS sequence"/>
</dbReference>
<dbReference type="InterPro" id="IPR036188">
    <property type="entry name" value="FAD/NAD-bd_sf"/>
</dbReference>
<proteinExistence type="inferred from homology"/>
<reference evidence="7 8" key="1">
    <citation type="submission" date="2024-09" db="EMBL/GenBank/DDBJ databases">
        <title>Itraconazole resistance in Madurella fahalii resulting from another homologue of gene encoding cytochrome P450 14-alpha sterol demethylase (CYP51).</title>
        <authorList>
            <person name="Yoshioka I."/>
            <person name="Fahal A.H."/>
            <person name="Kaneko S."/>
            <person name="Yaguchi T."/>
        </authorList>
    </citation>
    <scope>NUCLEOTIDE SEQUENCE [LARGE SCALE GENOMIC DNA]</scope>
    <source>
        <strain evidence="7 8">IFM 68171</strain>
    </source>
</reference>
<evidence type="ECO:0000259" key="6">
    <source>
        <dbReference type="Pfam" id="PF01494"/>
    </source>
</evidence>
<evidence type="ECO:0000313" key="7">
    <source>
        <dbReference type="EMBL" id="GAB1310403.1"/>
    </source>
</evidence>
<dbReference type="InterPro" id="IPR002938">
    <property type="entry name" value="FAD-bd"/>
</dbReference>
<dbReference type="GeneID" id="98171358"/>
<organism evidence="7 8">
    <name type="scientific">Madurella fahalii</name>
    <dbReference type="NCBI Taxonomy" id="1157608"/>
    <lineage>
        <taxon>Eukaryota</taxon>
        <taxon>Fungi</taxon>
        <taxon>Dikarya</taxon>
        <taxon>Ascomycota</taxon>
        <taxon>Pezizomycotina</taxon>
        <taxon>Sordariomycetes</taxon>
        <taxon>Sordariomycetidae</taxon>
        <taxon>Sordariales</taxon>
        <taxon>Sordariales incertae sedis</taxon>
        <taxon>Madurella</taxon>
    </lineage>
</organism>
<name>A0ABQ0FY23_9PEZI</name>
<keyword evidence="5" id="KW-0503">Monooxygenase</keyword>
<dbReference type="EMBL" id="BAAFSV010000001">
    <property type="protein sequence ID" value="GAB1310403.1"/>
    <property type="molecule type" value="Genomic_DNA"/>
</dbReference>
<dbReference type="SUPFAM" id="SSF54373">
    <property type="entry name" value="FAD-linked reductases, C-terminal domain"/>
    <property type="match status" value="1"/>
</dbReference>
<comment type="caution">
    <text evidence="7">The sequence shown here is derived from an EMBL/GenBank/DDBJ whole genome shotgun (WGS) entry which is preliminary data.</text>
</comment>
<dbReference type="PANTHER" id="PTHR13789">
    <property type="entry name" value="MONOOXYGENASE"/>
    <property type="match status" value="1"/>
</dbReference>
<dbReference type="InterPro" id="IPR050493">
    <property type="entry name" value="FAD-dep_Monooxygenase_BioMet"/>
</dbReference>
<dbReference type="PANTHER" id="PTHR13789:SF261">
    <property type="entry name" value="HYDROXYLASE, PUTATIVE (AFU_ORTHOLOGUE AFUA_7G00590)-RELATED"/>
    <property type="match status" value="1"/>
</dbReference>